<protein>
    <recommendedName>
        <fullName evidence="3 12">Replication factor C subunit 1</fullName>
    </recommendedName>
</protein>
<dbReference type="SUPFAM" id="SSF52113">
    <property type="entry name" value="BRCT domain"/>
    <property type="match status" value="1"/>
</dbReference>
<dbReference type="PANTHER" id="PTHR23389">
    <property type="entry name" value="CHROMOSOME TRANSMISSION FIDELITY FACTOR 18"/>
    <property type="match status" value="1"/>
</dbReference>
<keyword evidence="8" id="KW-0238">DNA-binding</keyword>
<dbReference type="GO" id="GO:0006281">
    <property type="term" value="P:DNA repair"/>
    <property type="evidence" value="ECO:0007669"/>
    <property type="project" value="InterPro"/>
</dbReference>
<keyword evidence="7 12" id="KW-0067">ATP-binding</keyword>
<dbReference type="SUPFAM" id="SSF48019">
    <property type="entry name" value="post-AAA+ oligomerization domain-like"/>
    <property type="match status" value="1"/>
</dbReference>
<dbReference type="GO" id="GO:0005634">
    <property type="term" value="C:nucleus"/>
    <property type="evidence" value="ECO:0007669"/>
    <property type="project" value="UniProtKB-SubCell"/>
</dbReference>
<evidence type="ECO:0000256" key="6">
    <source>
        <dbReference type="ARBA" id="ARBA00022741"/>
    </source>
</evidence>
<dbReference type="InterPro" id="IPR001357">
    <property type="entry name" value="BRCT_dom"/>
</dbReference>
<feature type="compositionally biased region" description="Basic residues" evidence="13">
    <location>
        <begin position="38"/>
        <end position="48"/>
    </location>
</feature>
<dbReference type="FunFam" id="3.40.50.10190:FF:000001">
    <property type="entry name" value="Replication factor C subunit 1"/>
    <property type="match status" value="1"/>
</dbReference>
<keyword evidence="9 12" id="KW-0539">Nucleus</keyword>
<dbReference type="PROSITE" id="PS50172">
    <property type="entry name" value="BRCT"/>
    <property type="match status" value="1"/>
</dbReference>
<feature type="compositionally biased region" description="Basic and acidic residues" evidence="13">
    <location>
        <begin position="146"/>
        <end position="183"/>
    </location>
</feature>
<dbReference type="GO" id="GO:0003689">
    <property type="term" value="F:DNA clamp loader activity"/>
    <property type="evidence" value="ECO:0007669"/>
    <property type="project" value="UniProtKB-UniRule"/>
</dbReference>
<name>A0A8R1WEV7_BOMMO</name>
<dbReference type="InterPro" id="IPR047854">
    <property type="entry name" value="RFC_lid"/>
</dbReference>
<keyword evidence="6 12" id="KW-0547">Nucleotide-binding</keyword>
<dbReference type="Pfam" id="PF00533">
    <property type="entry name" value="BRCT"/>
    <property type="match status" value="1"/>
</dbReference>
<dbReference type="Pfam" id="PF25361">
    <property type="entry name" value="AAA_lid_RFC1"/>
    <property type="match status" value="1"/>
</dbReference>
<evidence type="ECO:0000256" key="7">
    <source>
        <dbReference type="ARBA" id="ARBA00022840"/>
    </source>
</evidence>
<evidence type="ECO:0000256" key="4">
    <source>
        <dbReference type="ARBA" id="ARBA00022553"/>
    </source>
</evidence>
<dbReference type="SMART" id="SM00292">
    <property type="entry name" value="BRCT"/>
    <property type="match status" value="1"/>
</dbReference>
<evidence type="ECO:0000256" key="13">
    <source>
        <dbReference type="SAM" id="MobiDB-lite"/>
    </source>
</evidence>
<comment type="similarity">
    <text evidence="2 12">Belongs to the activator 1 large subunit family.</text>
</comment>
<dbReference type="InterPro" id="IPR012178">
    <property type="entry name" value="RFC1"/>
</dbReference>
<dbReference type="SMR" id="A0A8R1WEV7"/>
<dbReference type="EnsemblMetazoa" id="XM_004922986.4">
    <property type="protein sequence ID" value="XP_004923043.1"/>
    <property type="gene ID" value="LOC101736557"/>
</dbReference>
<reference evidence="16" key="1">
    <citation type="journal article" date="2008" name="Insect Biochem. Mol. Biol.">
        <title>The genome of a lepidopteran model insect, the silkworm Bombyx mori.</title>
        <authorList>
            <consortium name="International Silkworm Genome Consortium"/>
        </authorList>
    </citation>
    <scope>NUCLEOTIDE SEQUENCE [LARGE SCALE GENOMIC DNA]</scope>
    <source>
        <strain evidence="16">p50T</strain>
    </source>
</reference>
<feature type="compositionally biased region" description="Basic and acidic residues" evidence="13">
    <location>
        <begin position="228"/>
        <end position="242"/>
    </location>
</feature>
<reference evidence="15" key="2">
    <citation type="submission" date="2022-06" db="UniProtKB">
        <authorList>
            <consortium name="EnsemblMetazoa"/>
        </authorList>
    </citation>
    <scope>IDENTIFICATION</scope>
    <source>
        <strain evidence="15">p50T (Dazao)</strain>
    </source>
</reference>
<dbReference type="OrthoDB" id="446168at2759"/>
<dbReference type="Gene3D" id="1.10.8.60">
    <property type="match status" value="1"/>
</dbReference>
<evidence type="ECO:0000256" key="10">
    <source>
        <dbReference type="ARBA" id="ARBA00054501"/>
    </source>
</evidence>
<feature type="region of interest" description="Disordered" evidence="13">
    <location>
        <begin position="134"/>
        <end position="184"/>
    </location>
</feature>
<evidence type="ECO:0000256" key="8">
    <source>
        <dbReference type="ARBA" id="ARBA00023125"/>
    </source>
</evidence>
<dbReference type="PIRSF" id="PIRSF036578">
    <property type="entry name" value="RFC1"/>
    <property type="match status" value="1"/>
</dbReference>
<dbReference type="FunFam" id="1.20.272.10:FF:000005">
    <property type="entry name" value="Replication factor C subunit 1"/>
    <property type="match status" value="1"/>
</dbReference>
<comment type="subunit">
    <text evidence="11">Large subunit of the RFC complex, an heteropentameric complex consisting of RFC1 and four small subunits RFC2, RFC3, RFC4 and RFC5; the RFC complex interacts with PCNA and the interaction involves RFC1.</text>
</comment>
<dbReference type="FunFam" id="1.10.8.60:FF:000021">
    <property type="entry name" value="Replication factor C subunit 1"/>
    <property type="match status" value="1"/>
</dbReference>
<evidence type="ECO:0000313" key="16">
    <source>
        <dbReference type="Proteomes" id="UP000005204"/>
    </source>
</evidence>
<feature type="compositionally biased region" description="Low complexity" evidence="13">
    <location>
        <begin position="463"/>
        <end position="475"/>
    </location>
</feature>
<proteinExistence type="inferred from homology"/>
<dbReference type="GO" id="GO:0016887">
    <property type="term" value="F:ATP hydrolysis activity"/>
    <property type="evidence" value="ECO:0007669"/>
    <property type="project" value="InterPro"/>
</dbReference>
<organism evidence="15 16">
    <name type="scientific">Bombyx mori</name>
    <name type="common">Silk moth</name>
    <dbReference type="NCBI Taxonomy" id="7091"/>
    <lineage>
        <taxon>Eukaryota</taxon>
        <taxon>Metazoa</taxon>
        <taxon>Ecdysozoa</taxon>
        <taxon>Arthropoda</taxon>
        <taxon>Hexapoda</taxon>
        <taxon>Insecta</taxon>
        <taxon>Pterygota</taxon>
        <taxon>Neoptera</taxon>
        <taxon>Endopterygota</taxon>
        <taxon>Lepidoptera</taxon>
        <taxon>Glossata</taxon>
        <taxon>Ditrysia</taxon>
        <taxon>Bombycoidea</taxon>
        <taxon>Bombycidae</taxon>
        <taxon>Bombycinae</taxon>
        <taxon>Bombyx</taxon>
    </lineage>
</organism>
<dbReference type="OMA" id="LICNERN"/>
<evidence type="ECO:0000256" key="11">
    <source>
        <dbReference type="ARBA" id="ARBA00064311"/>
    </source>
</evidence>
<dbReference type="CDD" id="cd18140">
    <property type="entry name" value="HLD_clamp_RFC"/>
    <property type="match status" value="1"/>
</dbReference>
<feature type="compositionally biased region" description="Acidic residues" evidence="13">
    <location>
        <begin position="992"/>
        <end position="1013"/>
    </location>
</feature>
<dbReference type="Gene3D" id="1.20.272.10">
    <property type="match status" value="1"/>
</dbReference>
<dbReference type="GO" id="GO:0005524">
    <property type="term" value="F:ATP binding"/>
    <property type="evidence" value="ECO:0007669"/>
    <property type="project" value="UniProtKB-UniRule"/>
</dbReference>
<comment type="function">
    <text evidence="10">Subunit of the replication factor C (RFC) complex which acts during elongation of primed DNA templates by DNA polymerases delta and epsilon, and is necessary for ATP-dependent loading of proliferating cell nuclear antigen (PCNA) onto primed DNA. This subunit binds to the primer-template junction. Binds the PO-B transcription element as well as other GA rich DNA sequences. Can bind single- or double-stranded DNA.</text>
</comment>
<dbReference type="InterPro" id="IPR036420">
    <property type="entry name" value="BRCT_dom_sf"/>
</dbReference>
<dbReference type="FunFam" id="3.40.50.300:FF:000395">
    <property type="entry name" value="Replication factor C subunit 1"/>
    <property type="match status" value="1"/>
</dbReference>
<evidence type="ECO:0000256" key="5">
    <source>
        <dbReference type="ARBA" id="ARBA00022705"/>
    </source>
</evidence>
<dbReference type="PANTHER" id="PTHR23389:SF6">
    <property type="entry name" value="REPLICATION FACTOR C SUBUNIT 1"/>
    <property type="match status" value="1"/>
</dbReference>
<feature type="compositionally biased region" description="Basic and acidic residues" evidence="13">
    <location>
        <begin position="65"/>
        <end position="79"/>
    </location>
</feature>
<evidence type="ECO:0000256" key="1">
    <source>
        <dbReference type="ARBA" id="ARBA00004123"/>
    </source>
</evidence>
<sequence length="1050" mass="118115">MSKDIRSFFITTKKPVKSKEAVPDDDDIIPESPDVQIKKKKKEARKKRVILDDSDDEIQTKKPKKSETHLNKKNKSTAELKEVKPIDLFGNAPIIRTEPIVKKEKNKTELGIHSDDEFEKSLLEIDEIDHLEKNKNIDFTPLENGNNDKSHERKLQKEMKQKESIKLDKDSLPSLKDKEKKTDSYNVNNLKNKSIIDEVKEGNKRKFSEFIETNIKDENAVSKKIKIEKKDKDESFSSKVESDLEMNSSAIDDESSKKITKNRGNKSLNESVLSDEERHQRRVQSAALYKKYLNRSAPKHLGSKEIPVGAPDCLKDCAFLLTGVLDSFEREEIEEAIKRYGGTVKPGVSRKVNYVLVGEDPGPAKIAKATDLGIPILNEDEFLKLISDSVNNTKLTTRDKGLNEKNIASKSKDEKERKSDKSSSKERKKDKSKSPIKIKEENRNSTSKLSDDNVQNQVKTLNSEKQSSSRESVSSLGIGLKCEQNHDTKCNKYMWVDKYKPQNVKQIIGQHGDSSNVKKLINWLTKWYVNRKAKLPKPSPWAKNDDGGYFKAALLSGPPGVGKTTTVSLVCRELGFDAVEFNASDTRNKSLLKEQIGELLATTSLSGYAKGDTSKQAVSKKHVLVMDEVDGMAGNEDRGGLQELINLIKSTSVPVICMCNDRNSTKMRSLVNYCYDLRFNRPRVDQIRAAMMSICFKEGIKVAPDVLTQLIVASNQDVRQTLNLLSMWAVDEALASVDKLKRDANTTKKDVKLGPWEAVRKVFSAEEHKTMSIHDKSDLFFYDYNLAPLFVQENYLQVAPHCPKHEVLERFSKAADSISIGDMVSARIRGSQAWSLLPIQAMYSSVLPGHAVSGHVVGQIQFPGWLGKNSRANKMHRLAQEIHAHTRLSTSGSKSSIYLDYSSHLRDAIVNPLINEKTNGITKSLEILESYHLLREDLDSLIELSLWPGQRNPTVLIEAKVKAAMTRTYNKTASALPYAPGAVKKGRNRNDDEMDDGDEAGDVTEEENSDAENDAFIKKKKTKDSEKSDLSKEKPSTSKAKTNKEKKKKK</sequence>
<dbReference type="KEGG" id="bmor:101736557"/>
<feature type="region of interest" description="Disordered" evidence="13">
    <location>
        <begin position="980"/>
        <end position="1050"/>
    </location>
</feature>
<dbReference type="SMART" id="SM00382">
    <property type="entry name" value="AAA"/>
    <property type="match status" value="1"/>
</dbReference>
<dbReference type="AlphaFoldDB" id="A0A8R1WEV7"/>
<feature type="compositionally biased region" description="Polar residues" evidence="13">
    <location>
        <begin position="444"/>
        <end position="461"/>
    </location>
</feature>
<dbReference type="GO" id="GO:0006260">
    <property type="term" value="P:DNA replication"/>
    <property type="evidence" value="ECO:0007669"/>
    <property type="project" value="UniProtKB-KW"/>
</dbReference>
<dbReference type="CDD" id="cd00009">
    <property type="entry name" value="AAA"/>
    <property type="match status" value="1"/>
</dbReference>
<evidence type="ECO:0000256" key="2">
    <source>
        <dbReference type="ARBA" id="ARBA00006116"/>
    </source>
</evidence>
<evidence type="ECO:0000313" key="15">
    <source>
        <dbReference type="EnsemblMetazoa" id="XP_004923043.1"/>
    </source>
</evidence>
<feature type="compositionally biased region" description="Basic and acidic residues" evidence="13">
    <location>
        <begin position="410"/>
        <end position="443"/>
    </location>
</feature>
<dbReference type="Pfam" id="PF08519">
    <property type="entry name" value="RFC1"/>
    <property type="match status" value="1"/>
</dbReference>
<feature type="compositionally biased region" description="Basic and acidic residues" evidence="13">
    <location>
        <begin position="1023"/>
        <end position="1036"/>
    </location>
</feature>
<dbReference type="Pfam" id="PF00004">
    <property type="entry name" value="AAA"/>
    <property type="match status" value="1"/>
</dbReference>
<feature type="region of interest" description="Disordered" evidence="13">
    <location>
        <begin position="15"/>
        <end position="79"/>
    </location>
</feature>
<dbReference type="SUPFAM" id="SSF52540">
    <property type="entry name" value="P-loop containing nucleoside triphosphate hydrolases"/>
    <property type="match status" value="1"/>
</dbReference>
<feature type="region of interest" description="Disordered" evidence="13">
    <location>
        <begin position="221"/>
        <end position="279"/>
    </location>
</feature>
<dbReference type="InterPro" id="IPR027417">
    <property type="entry name" value="P-loop_NTPase"/>
</dbReference>
<evidence type="ECO:0000256" key="12">
    <source>
        <dbReference type="PIRNR" id="PIRNR036578"/>
    </source>
</evidence>
<gene>
    <name evidence="15" type="primary">101736557</name>
</gene>
<comment type="subcellular location">
    <subcellularLocation>
        <location evidence="1 12">Nucleus</location>
    </subcellularLocation>
</comment>
<evidence type="ECO:0000256" key="9">
    <source>
        <dbReference type="ARBA" id="ARBA00023242"/>
    </source>
</evidence>
<feature type="region of interest" description="Disordered" evidence="13">
    <location>
        <begin position="401"/>
        <end position="476"/>
    </location>
</feature>
<keyword evidence="5 12" id="KW-0235">DNA replication</keyword>
<dbReference type="GO" id="GO:0003677">
    <property type="term" value="F:DNA binding"/>
    <property type="evidence" value="ECO:0007669"/>
    <property type="project" value="UniProtKB-KW"/>
</dbReference>
<dbReference type="Gene3D" id="3.40.50.10190">
    <property type="entry name" value="BRCT domain"/>
    <property type="match status" value="1"/>
</dbReference>
<keyword evidence="16" id="KW-1185">Reference proteome</keyword>
<dbReference type="InterPro" id="IPR013725">
    <property type="entry name" value="DNA_replication_fac_RFC1_C"/>
</dbReference>
<dbReference type="InterPro" id="IPR003593">
    <property type="entry name" value="AAA+_ATPase"/>
</dbReference>
<dbReference type="GO" id="GO:0005663">
    <property type="term" value="C:DNA replication factor C complex"/>
    <property type="evidence" value="ECO:0007669"/>
    <property type="project" value="InterPro"/>
</dbReference>
<accession>A0A8R1WEV7</accession>
<dbReference type="InterPro" id="IPR008921">
    <property type="entry name" value="DNA_pol3_clamp-load_cplx_C"/>
</dbReference>
<keyword evidence="4" id="KW-0597">Phosphoprotein</keyword>
<dbReference type="InterPro" id="IPR003959">
    <property type="entry name" value="ATPase_AAA_core"/>
</dbReference>
<dbReference type="Gene3D" id="3.40.50.300">
    <property type="entry name" value="P-loop containing nucleotide triphosphate hydrolases"/>
    <property type="match status" value="1"/>
</dbReference>
<dbReference type="Proteomes" id="UP000005204">
    <property type="component" value="Unassembled WGS sequence"/>
</dbReference>
<feature type="domain" description="BRCT" evidence="14">
    <location>
        <begin position="309"/>
        <end position="386"/>
    </location>
</feature>
<evidence type="ECO:0000259" key="14">
    <source>
        <dbReference type="PROSITE" id="PS50172"/>
    </source>
</evidence>
<evidence type="ECO:0000256" key="3">
    <source>
        <dbReference type="ARBA" id="ARBA00020401"/>
    </source>
</evidence>